<sequence length="56" mass="5515">MPLAHGAVVKGGVGVCSGGGKSPRPAEQVVILIDIIVKNLAGASQLFHGPLRGAGL</sequence>
<reference evidence="1" key="1">
    <citation type="submission" date="2019-08" db="EMBL/GenBank/DDBJ databases">
        <authorList>
            <person name="Kucharzyk K."/>
            <person name="Murdoch R.W."/>
            <person name="Higgins S."/>
            <person name="Loffler F."/>
        </authorList>
    </citation>
    <scope>NUCLEOTIDE SEQUENCE</scope>
</reference>
<protein>
    <submittedName>
        <fullName evidence="1">Uncharacterized protein</fullName>
    </submittedName>
</protein>
<proteinExistence type="predicted"/>
<accession>A0A645GB36</accession>
<dbReference type="EMBL" id="VSSQ01071704">
    <property type="protein sequence ID" value="MPN23250.1"/>
    <property type="molecule type" value="Genomic_DNA"/>
</dbReference>
<gene>
    <name evidence="1" type="ORF">SDC9_170638</name>
</gene>
<evidence type="ECO:0000313" key="1">
    <source>
        <dbReference type="EMBL" id="MPN23250.1"/>
    </source>
</evidence>
<comment type="caution">
    <text evidence="1">The sequence shown here is derived from an EMBL/GenBank/DDBJ whole genome shotgun (WGS) entry which is preliminary data.</text>
</comment>
<organism evidence="1">
    <name type="scientific">bioreactor metagenome</name>
    <dbReference type="NCBI Taxonomy" id="1076179"/>
    <lineage>
        <taxon>unclassified sequences</taxon>
        <taxon>metagenomes</taxon>
        <taxon>ecological metagenomes</taxon>
    </lineage>
</organism>
<name>A0A645GB36_9ZZZZ</name>
<dbReference type="AlphaFoldDB" id="A0A645GB36"/>